<reference evidence="3" key="1">
    <citation type="submission" date="2019-05" db="EMBL/GenBank/DDBJ databases">
        <title>Flavobacterium profundi sp. nov., isolated from a deep-sea seamount.</title>
        <authorList>
            <person name="Zhang D.-C."/>
        </authorList>
    </citation>
    <scope>NUCLEOTIDE SEQUENCE [LARGE SCALE GENOMIC DNA]</scope>
    <source>
        <strain evidence="3">EC11</strain>
    </source>
</reference>
<keyword evidence="3" id="KW-1185">Reference proteome</keyword>
<evidence type="ECO:0000313" key="3">
    <source>
        <dbReference type="Proteomes" id="UP000817854"/>
    </source>
</evidence>
<comment type="caution">
    <text evidence="2">The sequence shown here is derived from an EMBL/GenBank/DDBJ whole genome shotgun (WGS) entry which is preliminary data.</text>
</comment>
<keyword evidence="1" id="KW-1133">Transmembrane helix</keyword>
<dbReference type="Proteomes" id="UP000817854">
    <property type="component" value="Unassembled WGS sequence"/>
</dbReference>
<keyword evidence="1" id="KW-0472">Membrane</keyword>
<protein>
    <submittedName>
        <fullName evidence="2">Uncharacterized protein</fullName>
    </submittedName>
</protein>
<dbReference type="EMBL" id="VEVQ02000001">
    <property type="protein sequence ID" value="NHN24418.1"/>
    <property type="molecule type" value="Genomic_DNA"/>
</dbReference>
<proteinExistence type="predicted"/>
<dbReference type="RefSeq" id="WP_140959458.1">
    <property type="nucleotide sequence ID" value="NZ_VEVQ02000001.1"/>
</dbReference>
<sequence>MEISSFAKYPKLNKFFIIRTILIIVFIILSGYFKYTISQTLDEIENLKIENFKLNIKNEIKSKIAYDMNITSLKNKID</sequence>
<keyword evidence="1" id="KW-0812">Transmembrane</keyword>
<feature type="transmembrane region" description="Helical" evidence="1">
    <location>
        <begin position="12"/>
        <end position="33"/>
    </location>
</feature>
<name>A0ABX0IPM8_9FLAO</name>
<accession>A0ABX0IPM8</accession>
<gene>
    <name evidence="2" type="ORF">FIA58_001915</name>
</gene>
<reference evidence="2 3" key="3">
    <citation type="submission" date="2020-02" db="EMBL/GenBank/DDBJ databases">
        <title>Flavobacterium profundi sp. nov., isolated from a deep-sea seamount.</title>
        <authorList>
            <person name="Zhang D.-C."/>
        </authorList>
    </citation>
    <scope>NUCLEOTIDE SEQUENCE [LARGE SCALE GENOMIC DNA]</scope>
    <source>
        <strain evidence="2 3">EC11</strain>
    </source>
</reference>
<evidence type="ECO:0000313" key="2">
    <source>
        <dbReference type="EMBL" id="NHN24418.1"/>
    </source>
</evidence>
<organism evidence="2 3">
    <name type="scientific">Flavobacterium jejuense</name>
    <dbReference type="NCBI Taxonomy" id="1544455"/>
    <lineage>
        <taxon>Bacteria</taxon>
        <taxon>Pseudomonadati</taxon>
        <taxon>Bacteroidota</taxon>
        <taxon>Flavobacteriia</taxon>
        <taxon>Flavobacteriales</taxon>
        <taxon>Flavobacteriaceae</taxon>
        <taxon>Flavobacterium</taxon>
    </lineage>
</organism>
<evidence type="ECO:0000256" key="1">
    <source>
        <dbReference type="SAM" id="Phobius"/>
    </source>
</evidence>
<reference evidence="2 3" key="2">
    <citation type="submission" date="2019-05" db="EMBL/GenBank/DDBJ databases">
        <authorList>
            <person name="Lianzixin W."/>
        </authorList>
    </citation>
    <scope>NUCLEOTIDE SEQUENCE [LARGE SCALE GENOMIC DNA]</scope>
    <source>
        <strain evidence="2 3">EC11</strain>
    </source>
</reference>